<feature type="coiled-coil region" evidence="2">
    <location>
        <begin position="374"/>
        <end position="401"/>
    </location>
</feature>
<feature type="transmembrane region" description="Helical" evidence="3">
    <location>
        <begin position="342"/>
        <end position="361"/>
    </location>
</feature>
<organism evidence="4 5">
    <name type="scientific">Pedobacter segetis</name>
    <dbReference type="NCBI Taxonomy" id="2793069"/>
    <lineage>
        <taxon>Bacteria</taxon>
        <taxon>Pseudomonadati</taxon>
        <taxon>Bacteroidota</taxon>
        <taxon>Sphingobacteriia</taxon>
        <taxon>Sphingobacteriales</taxon>
        <taxon>Sphingobacteriaceae</taxon>
        <taxon>Pedobacter</taxon>
    </lineage>
</organism>
<keyword evidence="3" id="KW-1133">Transmembrane helix</keyword>
<dbReference type="SMART" id="SM00028">
    <property type="entry name" value="TPR"/>
    <property type="match status" value="4"/>
</dbReference>
<dbReference type="PANTHER" id="PTHR10098">
    <property type="entry name" value="RAPSYN-RELATED"/>
    <property type="match status" value="1"/>
</dbReference>
<dbReference type="Pfam" id="PF13424">
    <property type="entry name" value="TPR_12"/>
    <property type="match status" value="1"/>
</dbReference>
<feature type="coiled-coil region" evidence="2">
    <location>
        <begin position="306"/>
        <end position="337"/>
    </location>
</feature>
<dbReference type="Gene3D" id="1.25.40.10">
    <property type="entry name" value="Tetratricopeptide repeat domain"/>
    <property type="match status" value="2"/>
</dbReference>
<dbReference type="PANTHER" id="PTHR10098:SF108">
    <property type="entry name" value="TETRATRICOPEPTIDE REPEAT PROTEIN 28"/>
    <property type="match status" value="1"/>
</dbReference>
<keyword evidence="2" id="KW-0175">Coiled coil</keyword>
<evidence type="ECO:0000256" key="2">
    <source>
        <dbReference type="SAM" id="Coils"/>
    </source>
</evidence>
<accession>A0ABS1BGE2</accession>
<dbReference type="EMBL" id="JAEHFY010000003">
    <property type="protein sequence ID" value="MBK0381861.1"/>
    <property type="molecule type" value="Genomic_DNA"/>
</dbReference>
<keyword evidence="5" id="KW-1185">Reference proteome</keyword>
<protein>
    <submittedName>
        <fullName evidence="4">Tetratricopeptide repeat protein</fullName>
    </submittedName>
</protein>
<keyword evidence="1" id="KW-0802">TPR repeat</keyword>
<reference evidence="4 5" key="1">
    <citation type="submission" date="2020-12" db="EMBL/GenBank/DDBJ databases">
        <title>Bacterial novel species Pedobacter sp. SD-b isolated from soil.</title>
        <authorList>
            <person name="Jung H.-Y."/>
        </authorList>
    </citation>
    <scope>NUCLEOTIDE SEQUENCE [LARGE SCALE GENOMIC DNA]</scope>
    <source>
        <strain evidence="4 5">SD-b</strain>
    </source>
</reference>
<dbReference type="SUPFAM" id="SSF47384">
    <property type="entry name" value="Homodimeric domain of signal transducing histidine kinase"/>
    <property type="match status" value="1"/>
</dbReference>
<dbReference type="SUPFAM" id="SSF48452">
    <property type="entry name" value="TPR-like"/>
    <property type="match status" value="2"/>
</dbReference>
<feature type="repeat" description="TPR" evidence="1">
    <location>
        <begin position="151"/>
        <end position="184"/>
    </location>
</feature>
<dbReference type="InterPro" id="IPR036097">
    <property type="entry name" value="HisK_dim/P_sf"/>
</dbReference>
<evidence type="ECO:0000313" key="4">
    <source>
        <dbReference type="EMBL" id="MBK0381861.1"/>
    </source>
</evidence>
<evidence type="ECO:0000313" key="5">
    <source>
        <dbReference type="Proteomes" id="UP000660024"/>
    </source>
</evidence>
<comment type="caution">
    <text evidence="4">The sequence shown here is derived from an EMBL/GenBank/DDBJ whole genome shotgun (WGS) entry which is preliminary data.</text>
</comment>
<dbReference type="InterPro" id="IPR019734">
    <property type="entry name" value="TPR_rpt"/>
</dbReference>
<dbReference type="InterPro" id="IPR011990">
    <property type="entry name" value="TPR-like_helical_dom_sf"/>
</dbReference>
<proteinExistence type="predicted"/>
<sequence>MKRFLFFLLIINNLNTYAFQINGIKENEDSSAVNKINKASYQNRLTDPDQTILMAKRANKMALAIKFKEGEAESNRIIGIGYYYLNQRDSALNYYLLALNQFKFLKDDLGEAKVANNIGNLWIDIDYDKSLEYFKKTLQIAQKHNKKDLIAGSYLNIGNTFLRKKNYSVALKNYEKSSELFNEINNPIGITQSLQNRGVIYFKTNQFDKAEKLLLEANRKSKEHELNSAVSSINLSLSAIYIAENKFEDASKFLNEGMAFAKLVNDSKIIYDYIYTNYQLEYKRKNYEKALGYLKEINVLDSVNYNKNITSNINLIQQTLKQQQQQKENELTIQQQKNAKKLSIATGIVTILSFFVIFLLIKTNKKSKKSNLELKTLNDEVIRQKNNVDRINHRLEELIAERTKDLIIKNQKLSEYSSHLSHQIRGPVATLKGLMLLVEDDMVDSNEISPQIIKCVNKIDEQIMDINEALNDPTRYHLNRK</sequence>
<gene>
    <name evidence="4" type="ORF">I5M32_02720</name>
</gene>
<evidence type="ECO:0000256" key="1">
    <source>
        <dbReference type="PROSITE-ProRule" id="PRU00339"/>
    </source>
</evidence>
<evidence type="ECO:0000256" key="3">
    <source>
        <dbReference type="SAM" id="Phobius"/>
    </source>
</evidence>
<dbReference type="RefSeq" id="WP_200584646.1">
    <property type="nucleotide sequence ID" value="NZ_JAEHFY010000003.1"/>
</dbReference>
<dbReference type="PROSITE" id="PS50005">
    <property type="entry name" value="TPR"/>
    <property type="match status" value="1"/>
</dbReference>
<keyword evidence="3" id="KW-0472">Membrane</keyword>
<keyword evidence="3" id="KW-0812">Transmembrane</keyword>
<name>A0ABS1BGE2_9SPHI</name>
<dbReference type="Proteomes" id="UP000660024">
    <property type="component" value="Unassembled WGS sequence"/>
</dbReference>